<dbReference type="HOGENOM" id="CLU_053879_5_3_7"/>
<evidence type="ECO:0000256" key="5">
    <source>
        <dbReference type="ARBA" id="ARBA00023239"/>
    </source>
</evidence>
<evidence type="ECO:0000256" key="3">
    <source>
        <dbReference type="ARBA" id="ARBA00022723"/>
    </source>
</evidence>
<dbReference type="eggNOG" id="COG0288">
    <property type="taxonomic scope" value="Bacteria"/>
</dbReference>
<dbReference type="KEGG" id="wsu:WS0293"/>
<keyword evidence="3 7" id="KW-0479">Metal-binding</keyword>
<dbReference type="InterPro" id="IPR015892">
    <property type="entry name" value="Carbonic_anhydrase_CS"/>
</dbReference>
<sequence length="215" mass="24851">MKSLFEGAVKFREEDFKEHKELFERLGQKQEPHTLFVGCADSRVVPNLITNTLPGELFVVRNIANVVPPYREAEEFLATTSAVEYALNVLNVRNVIICGHSNCGGCSALYLEESSFKKTPHVKKWLELLEPTRKKVLSLEPDTIAKRSWMTEQINIEKQLENLFTYPGVKERFLKGELGVFGWYYIIETGEVFSYDFDKHQFVLVEESPKIEQER</sequence>
<dbReference type="PANTHER" id="PTHR11002">
    <property type="entry name" value="CARBONIC ANHYDRASE"/>
    <property type="match status" value="1"/>
</dbReference>
<feature type="binding site" evidence="7">
    <location>
        <position position="41"/>
    </location>
    <ligand>
        <name>Zn(2+)</name>
        <dbReference type="ChEBI" id="CHEBI:29105"/>
    </ligand>
</feature>
<keyword evidence="4 7" id="KW-0862">Zinc</keyword>
<dbReference type="SMART" id="SM00947">
    <property type="entry name" value="Pro_CA"/>
    <property type="match status" value="1"/>
</dbReference>
<feature type="binding site" evidence="7">
    <location>
        <position position="100"/>
    </location>
    <ligand>
        <name>Zn(2+)</name>
        <dbReference type="ChEBI" id="CHEBI:29105"/>
    </ligand>
</feature>
<keyword evidence="5 8" id="KW-0456">Lyase</keyword>
<dbReference type="Gene3D" id="3.40.1050.10">
    <property type="entry name" value="Carbonic anhydrase"/>
    <property type="match status" value="1"/>
</dbReference>
<accession>Q7MAF2</accession>
<name>Q7MAF2_WOLSU</name>
<feature type="binding site" evidence="7">
    <location>
        <position position="103"/>
    </location>
    <ligand>
        <name>Zn(2+)</name>
        <dbReference type="ChEBI" id="CHEBI:29105"/>
    </ligand>
</feature>
<dbReference type="PROSITE" id="PS00704">
    <property type="entry name" value="PROK_CO2_ANHYDRASE_1"/>
    <property type="match status" value="1"/>
</dbReference>
<comment type="similarity">
    <text evidence="1 8">Belongs to the beta-class carbonic anhydrase family.</text>
</comment>
<organism evidence="9 10">
    <name type="scientific">Wolinella succinogenes (strain ATCC 29543 / DSM 1740 / CCUG 13145 / JCM 31913 / LMG 7466 / NCTC 11488 / FDC 602W)</name>
    <name type="common">Vibrio succinogenes</name>
    <dbReference type="NCBI Taxonomy" id="273121"/>
    <lineage>
        <taxon>Bacteria</taxon>
        <taxon>Pseudomonadati</taxon>
        <taxon>Campylobacterota</taxon>
        <taxon>Epsilonproteobacteria</taxon>
        <taxon>Campylobacterales</taxon>
        <taxon>Helicobacteraceae</taxon>
        <taxon>Wolinella</taxon>
    </lineage>
</organism>
<evidence type="ECO:0000313" key="9">
    <source>
        <dbReference type="EMBL" id="CAE09444.1"/>
    </source>
</evidence>
<gene>
    <name evidence="9" type="primary">CYNT</name>
    <name evidence="9" type="ordered locus">WS0293</name>
</gene>
<dbReference type="CDD" id="cd00884">
    <property type="entry name" value="beta_CA_cladeB"/>
    <property type="match status" value="1"/>
</dbReference>
<feature type="binding site" evidence="7">
    <location>
        <position position="39"/>
    </location>
    <ligand>
        <name>Zn(2+)</name>
        <dbReference type="ChEBI" id="CHEBI:29105"/>
    </ligand>
</feature>
<protein>
    <recommendedName>
        <fullName evidence="2 8">Carbonic anhydrase</fullName>
        <ecNumber evidence="2 8">4.2.1.1</ecNumber>
    </recommendedName>
    <alternativeName>
        <fullName evidence="8">Carbonate dehydratase</fullName>
    </alternativeName>
</protein>
<dbReference type="SUPFAM" id="SSF53056">
    <property type="entry name" value="beta-carbonic anhydrase, cab"/>
    <property type="match status" value="1"/>
</dbReference>
<dbReference type="Pfam" id="PF00484">
    <property type="entry name" value="Pro_CA"/>
    <property type="match status" value="1"/>
</dbReference>
<evidence type="ECO:0000256" key="2">
    <source>
        <dbReference type="ARBA" id="ARBA00012925"/>
    </source>
</evidence>
<comment type="catalytic activity">
    <reaction evidence="6 8">
        <text>hydrogencarbonate + H(+) = CO2 + H2O</text>
        <dbReference type="Rhea" id="RHEA:10748"/>
        <dbReference type="ChEBI" id="CHEBI:15377"/>
        <dbReference type="ChEBI" id="CHEBI:15378"/>
        <dbReference type="ChEBI" id="CHEBI:16526"/>
        <dbReference type="ChEBI" id="CHEBI:17544"/>
        <dbReference type="EC" id="4.2.1.1"/>
    </reaction>
</comment>
<dbReference type="GO" id="GO:0008270">
    <property type="term" value="F:zinc ion binding"/>
    <property type="evidence" value="ECO:0007669"/>
    <property type="project" value="UniProtKB-UniRule"/>
</dbReference>
<proteinExistence type="inferred from homology"/>
<dbReference type="PROSITE" id="PS00705">
    <property type="entry name" value="PROK_CO2_ANHYDRASE_2"/>
    <property type="match status" value="1"/>
</dbReference>
<evidence type="ECO:0000256" key="8">
    <source>
        <dbReference type="RuleBase" id="RU003956"/>
    </source>
</evidence>
<dbReference type="GO" id="GO:0015976">
    <property type="term" value="P:carbon utilization"/>
    <property type="evidence" value="ECO:0007669"/>
    <property type="project" value="InterPro"/>
</dbReference>
<comment type="function">
    <text evidence="8">Reversible hydration of carbon dioxide.</text>
</comment>
<evidence type="ECO:0000256" key="6">
    <source>
        <dbReference type="ARBA" id="ARBA00048348"/>
    </source>
</evidence>
<evidence type="ECO:0000256" key="4">
    <source>
        <dbReference type="ARBA" id="ARBA00022833"/>
    </source>
</evidence>
<dbReference type="GO" id="GO:0004089">
    <property type="term" value="F:carbonate dehydratase activity"/>
    <property type="evidence" value="ECO:0007669"/>
    <property type="project" value="UniProtKB-UniRule"/>
</dbReference>
<dbReference type="Proteomes" id="UP000000422">
    <property type="component" value="Chromosome"/>
</dbReference>
<dbReference type="RefSeq" id="WP_011138245.1">
    <property type="nucleotide sequence ID" value="NC_005090.1"/>
</dbReference>
<keyword evidence="10" id="KW-1185">Reference proteome</keyword>
<dbReference type="EC" id="4.2.1.1" evidence="2 8"/>
<evidence type="ECO:0000256" key="1">
    <source>
        <dbReference type="ARBA" id="ARBA00006217"/>
    </source>
</evidence>
<dbReference type="PANTHER" id="PTHR11002:SF76">
    <property type="entry name" value="CARBONIC ANHYDRASE"/>
    <property type="match status" value="1"/>
</dbReference>
<comment type="cofactor">
    <cofactor evidence="7">
        <name>Zn(2+)</name>
        <dbReference type="ChEBI" id="CHEBI:29105"/>
    </cofactor>
    <text evidence="7">Binds 1 zinc ion per subunit.</text>
</comment>
<reference evidence="9 10" key="1">
    <citation type="journal article" date="2003" name="Proc. Natl. Acad. Sci. U.S.A.">
        <title>Complete genome sequence and analysis of Wolinella succinogenes.</title>
        <authorList>
            <person name="Baar C."/>
            <person name="Eppinger M."/>
            <person name="Raddatz G."/>
            <person name="Simon JM."/>
            <person name="Lanz C."/>
            <person name="Klimmek O."/>
            <person name="Nandakumar R."/>
            <person name="Gross R."/>
            <person name="Rosinus A."/>
            <person name="Keller H."/>
            <person name="Jagtap P."/>
            <person name="Linke B."/>
            <person name="Meyer F."/>
            <person name="Lederer H."/>
            <person name="Schuster S.C."/>
        </authorList>
    </citation>
    <scope>NUCLEOTIDE SEQUENCE [LARGE SCALE GENOMIC DNA]</scope>
    <source>
        <strain evidence="10">ATCC 29543 / DSM 1740 / CCUG 13145 / JCM 31913 / LMG 7466 / NCTC 11488 / FDC 602W</strain>
    </source>
</reference>
<evidence type="ECO:0000313" key="10">
    <source>
        <dbReference type="Proteomes" id="UP000000422"/>
    </source>
</evidence>
<dbReference type="InterPro" id="IPR045066">
    <property type="entry name" value="Beta_CA_cladeB"/>
</dbReference>
<dbReference type="InterPro" id="IPR036874">
    <property type="entry name" value="Carbonic_anhydrase_sf"/>
</dbReference>
<dbReference type="EMBL" id="BX571657">
    <property type="protein sequence ID" value="CAE09444.1"/>
    <property type="molecule type" value="Genomic_DNA"/>
</dbReference>
<evidence type="ECO:0000256" key="7">
    <source>
        <dbReference type="PIRSR" id="PIRSR601765-1"/>
    </source>
</evidence>
<dbReference type="AlphaFoldDB" id="Q7MAF2"/>
<dbReference type="STRING" id="273121.WS0293"/>
<dbReference type="InterPro" id="IPR001765">
    <property type="entry name" value="Carbonic_anhydrase"/>
</dbReference>